<dbReference type="NCBIfam" id="TIGR00030">
    <property type="entry name" value="S21p"/>
    <property type="match status" value="1"/>
</dbReference>
<dbReference type="EMBL" id="MFSR01000039">
    <property type="protein sequence ID" value="OGI39702.1"/>
    <property type="molecule type" value="Genomic_DNA"/>
</dbReference>
<evidence type="ECO:0000256" key="3">
    <source>
        <dbReference type="ARBA" id="ARBA00023274"/>
    </source>
</evidence>
<dbReference type="InterPro" id="IPR001911">
    <property type="entry name" value="Ribosomal_bS21"/>
</dbReference>
<dbReference type="Gene3D" id="1.20.5.1150">
    <property type="entry name" value="Ribosomal protein S8"/>
    <property type="match status" value="1"/>
</dbReference>
<organism evidence="7 8">
    <name type="scientific">Candidatus Muproteobacteria bacterium RBG_16_64_10</name>
    <dbReference type="NCBI Taxonomy" id="1817757"/>
    <lineage>
        <taxon>Bacteria</taxon>
        <taxon>Pseudomonadati</taxon>
        <taxon>Pseudomonadota</taxon>
        <taxon>Candidatus Muproteobacteria</taxon>
    </lineage>
</organism>
<evidence type="ECO:0000256" key="5">
    <source>
        <dbReference type="HAMAP-Rule" id="MF_00358"/>
    </source>
</evidence>
<dbReference type="Proteomes" id="UP000179334">
    <property type="component" value="Unassembled WGS sequence"/>
</dbReference>
<dbReference type="GO" id="GO:1990904">
    <property type="term" value="C:ribonucleoprotein complex"/>
    <property type="evidence" value="ECO:0007669"/>
    <property type="project" value="UniProtKB-KW"/>
</dbReference>
<dbReference type="Pfam" id="PF01165">
    <property type="entry name" value="Ribosomal_S21"/>
    <property type="match status" value="1"/>
</dbReference>
<evidence type="ECO:0000313" key="8">
    <source>
        <dbReference type="Proteomes" id="UP000179334"/>
    </source>
</evidence>
<dbReference type="PANTHER" id="PTHR21109">
    <property type="entry name" value="MITOCHONDRIAL 28S RIBOSOMAL PROTEIN S21"/>
    <property type="match status" value="1"/>
</dbReference>
<proteinExistence type="inferred from homology"/>
<gene>
    <name evidence="5" type="primary">rpsU</name>
    <name evidence="7" type="ORF">A2V91_06045</name>
</gene>
<dbReference type="InterPro" id="IPR038380">
    <property type="entry name" value="Ribosomal_bS21_sf"/>
</dbReference>
<accession>A0A1F6T3G1</accession>
<sequence length="75" mass="8989">MPSVRVKDNEPFEMALRRFRRSCEKAGVFTEMRRREHYEKPTEIRKRKAAAARKRTIKKTLRKLGLLPPPRVPRD</sequence>
<dbReference type="GO" id="GO:0003735">
    <property type="term" value="F:structural constituent of ribosome"/>
    <property type="evidence" value="ECO:0007669"/>
    <property type="project" value="InterPro"/>
</dbReference>
<dbReference type="HAMAP" id="MF_00358">
    <property type="entry name" value="Ribosomal_bS21"/>
    <property type="match status" value="1"/>
</dbReference>
<keyword evidence="2 5" id="KW-0689">Ribosomal protein</keyword>
<evidence type="ECO:0000256" key="1">
    <source>
        <dbReference type="ARBA" id="ARBA00006640"/>
    </source>
</evidence>
<evidence type="ECO:0000256" key="6">
    <source>
        <dbReference type="RuleBase" id="RU000667"/>
    </source>
</evidence>
<name>A0A1F6T3G1_9PROT</name>
<dbReference type="PANTHER" id="PTHR21109:SF22">
    <property type="entry name" value="SMALL RIBOSOMAL SUBUNIT PROTEIN BS21"/>
    <property type="match status" value="1"/>
</dbReference>
<dbReference type="PRINTS" id="PR00976">
    <property type="entry name" value="RIBOSOMALS21"/>
</dbReference>
<comment type="caution">
    <text evidence="7">The sequence shown here is derived from an EMBL/GenBank/DDBJ whole genome shotgun (WGS) entry which is preliminary data.</text>
</comment>
<evidence type="ECO:0000256" key="4">
    <source>
        <dbReference type="ARBA" id="ARBA00035135"/>
    </source>
</evidence>
<dbReference type="GO" id="GO:0006412">
    <property type="term" value="P:translation"/>
    <property type="evidence" value="ECO:0007669"/>
    <property type="project" value="UniProtKB-UniRule"/>
</dbReference>
<dbReference type="GO" id="GO:0005840">
    <property type="term" value="C:ribosome"/>
    <property type="evidence" value="ECO:0007669"/>
    <property type="project" value="UniProtKB-KW"/>
</dbReference>
<keyword evidence="3 5" id="KW-0687">Ribonucleoprotein</keyword>
<evidence type="ECO:0000313" key="7">
    <source>
        <dbReference type="EMBL" id="OGI39702.1"/>
    </source>
</evidence>
<reference evidence="7 8" key="1">
    <citation type="journal article" date="2016" name="Nat. Commun.">
        <title>Thousands of microbial genomes shed light on interconnected biogeochemical processes in an aquifer system.</title>
        <authorList>
            <person name="Anantharaman K."/>
            <person name="Brown C.T."/>
            <person name="Hug L.A."/>
            <person name="Sharon I."/>
            <person name="Castelle C.J."/>
            <person name="Probst A.J."/>
            <person name="Thomas B.C."/>
            <person name="Singh A."/>
            <person name="Wilkins M.J."/>
            <person name="Karaoz U."/>
            <person name="Brodie E.L."/>
            <person name="Williams K.H."/>
            <person name="Hubbard S.S."/>
            <person name="Banfield J.F."/>
        </authorList>
    </citation>
    <scope>NUCLEOTIDE SEQUENCE [LARGE SCALE GENOMIC DNA]</scope>
</reference>
<evidence type="ECO:0000256" key="2">
    <source>
        <dbReference type="ARBA" id="ARBA00022980"/>
    </source>
</evidence>
<protein>
    <recommendedName>
        <fullName evidence="4 5">Small ribosomal subunit protein bS21</fullName>
    </recommendedName>
</protein>
<comment type="similarity">
    <text evidence="1 5 6">Belongs to the bacterial ribosomal protein bS21 family.</text>
</comment>
<dbReference type="AlphaFoldDB" id="A0A1F6T3G1"/>